<feature type="compositionally biased region" description="Polar residues" evidence="1">
    <location>
        <begin position="1"/>
        <end position="13"/>
    </location>
</feature>
<proteinExistence type="predicted"/>
<evidence type="ECO:0000313" key="3">
    <source>
        <dbReference type="Proteomes" id="UP001500908"/>
    </source>
</evidence>
<protein>
    <recommendedName>
        <fullName evidence="4">3-methyladenine DNA glycosylase</fullName>
    </recommendedName>
</protein>
<evidence type="ECO:0000313" key="2">
    <source>
        <dbReference type="EMBL" id="GAA3744805.1"/>
    </source>
</evidence>
<dbReference type="Proteomes" id="UP001500908">
    <property type="component" value="Unassembled WGS sequence"/>
</dbReference>
<evidence type="ECO:0000256" key="1">
    <source>
        <dbReference type="SAM" id="MobiDB-lite"/>
    </source>
</evidence>
<feature type="region of interest" description="Disordered" evidence="1">
    <location>
        <begin position="1"/>
        <end position="22"/>
    </location>
</feature>
<evidence type="ECO:0008006" key="4">
    <source>
        <dbReference type="Google" id="ProtNLM"/>
    </source>
</evidence>
<organism evidence="2 3">
    <name type="scientific">Salinactinospora qingdaonensis</name>
    <dbReference type="NCBI Taxonomy" id="702744"/>
    <lineage>
        <taxon>Bacteria</taxon>
        <taxon>Bacillati</taxon>
        <taxon>Actinomycetota</taxon>
        <taxon>Actinomycetes</taxon>
        <taxon>Streptosporangiales</taxon>
        <taxon>Nocardiopsidaceae</taxon>
        <taxon>Salinactinospora</taxon>
    </lineage>
</organism>
<keyword evidence="3" id="KW-1185">Reference proteome</keyword>
<comment type="caution">
    <text evidence="2">The sequence shown here is derived from an EMBL/GenBank/DDBJ whole genome shotgun (WGS) entry which is preliminary data.</text>
</comment>
<accession>A0ABP7FPX8</accession>
<sequence>MTSTSDQPTQQEVAQPPVTVIDEEQWRHREELHQRRVDEVTREHRHRRAEGRSHPVEDFLFTYYSFPPGRLRRWHCGPGVVLLGQRAQQRAAWRWYRAAAAPVAGGGRGAGAALDVEAFLAERGATVDFVMGLLAATDARPAHLGCFGLHEWAMVYRCSADQLRHSGLPLRLGRAGTDAVVESHSIRCSHYDAYRFFTAAARPRNRLAPTRADQVANEQPGCLHANMDLYKWAYKLSPAIPSELVVDCFELARDVRVLDMRASPYDLSEYGYSPVPIETSAGKADYIAQQREFAERAGVLRRRLLHQCRLLLAHGGVAPGEAGQR</sequence>
<dbReference type="RefSeq" id="WP_344971281.1">
    <property type="nucleotide sequence ID" value="NZ_BAABDD010000010.1"/>
</dbReference>
<reference evidence="3" key="1">
    <citation type="journal article" date="2019" name="Int. J. Syst. Evol. Microbiol.">
        <title>The Global Catalogue of Microorganisms (GCM) 10K type strain sequencing project: providing services to taxonomists for standard genome sequencing and annotation.</title>
        <authorList>
            <consortium name="The Broad Institute Genomics Platform"/>
            <consortium name="The Broad Institute Genome Sequencing Center for Infectious Disease"/>
            <person name="Wu L."/>
            <person name="Ma J."/>
        </authorList>
    </citation>
    <scope>NUCLEOTIDE SEQUENCE [LARGE SCALE GENOMIC DNA]</scope>
    <source>
        <strain evidence="3">JCM 17137</strain>
    </source>
</reference>
<gene>
    <name evidence="2" type="ORF">GCM10022402_25550</name>
</gene>
<name>A0ABP7FPX8_9ACTN</name>
<dbReference type="EMBL" id="BAABDD010000010">
    <property type="protein sequence ID" value="GAA3744805.1"/>
    <property type="molecule type" value="Genomic_DNA"/>
</dbReference>